<feature type="transmembrane region" description="Helical" evidence="1">
    <location>
        <begin position="395"/>
        <end position="414"/>
    </location>
</feature>
<feature type="transmembrane region" description="Helical" evidence="1">
    <location>
        <begin position="246"/>
        <end position="271"/>
    </location>
</feature>
<evidence type="ECO:0000256" key="1">
    <source>
        <dbReference type="SAM" id="Phobius"/>
    </source>
</evidence>
<feature type="transmembrane region" description="Helical" evidence="1">
    <location>
        <begin position="307"/>
        <end position="325"/>
    </location>
</feature>
<sequence length="433" mass="44112">MTTADTRTSTTVVLVGTALLVLPAIALPLYTSRITMGDRPMPWLFGIVVPVAALAAIAAIWRWPDKGWRWVLLADSLCALVVGILASSTADRAVVMTLASPVGMTALIGVLGAAGWLAHSDARPLAAMVAGLAVATYGLRHVVALVDLGSQAADLTPLFAVAGLAILCAAALLALGTRFPSEHARLPRRLVIAAMAAALIPVAFTAVSWLLPVENTGWFREIGVVAVVAVLIVVALTAWADPRQALAALSLGALVVGVATIATYILFLEIAGFQGEPSGGLDFADWLLILTGLAVGTALALLPIRGYLGAVAALVGAVALYLADAEPPGVALWHQFAVAAVIAAVVAGAAAVCDGPSAVAVGVIGVTLGAALDAVDWIWTDAPTNPVYSVGPVDWVPVVLMAAAAIGLAAHTFLGARAQRLQTYQTSGLPTVP</sequence>
<keyword evidence="1" id="KW-1133">Transmembrane helix</keyword>
<feature type="transmembrane region" description="Helical" evidence="1">
    <location>
        <begin position="12"/>
        <end position="31"/>
    </location>
</feature>
<gene>
    <name evidence="2" type="ORF">SAMN05192558_11523</name>
</gene>
<dbReference type="STRING" id="504798.SAMN05421871_104374"/>
<evidence type="ECO:0000313" key="3">
    <source>
        <dbReference type="Proteomes" id="UP000199651"/>
    </source>
</evidence>
<feature type="transmembrane region" description="Helical" evidence="1">
    <location>
        <begin position="158"/>
        <end position="178"/>
    </location>
</feature>
<dbReference type="EMBL" id="FNJB01000015">
    <property type="protein sequence ID" value="SDP80551.1"/>
    <property type="molecule type" value="Genomic_DNA"/>
</dbReference>
<feature type="transmembrane region" description="Helical" evidence="1">
    <location>
        <begin position="217"/>
        <end position="239"/>
    </location>
</feature>
<feature type="transmembrane region" description="Helical" evidence="1">
    <location>
        <begin position="359"/>
        <end position="379"/>
    </location>
</feature>
<dbReference type="RefSeq" id="WP_091383213.1">
    <property type="nucleotide sequence ID" value="NZ_FNDV01000004.1"/>
</dbReference>
<feature type="transmembrane region" description="Helical" evidence="1">
    <location>
        <begin position="70"/>
        <end position="87"/>
    </location>
</feature>
<feature type="transmembrane region" description="Helical" evidence="1">
    <location>
        <begin position="283"/>
        <end position="302"/>
    </location>
</feature>
<feature type="transmembrane region" description="Helical" evidence="1">
    <location>
        <begin position="43"/>
        <end position="63"/>
    </location>
</feature>
<keyword evidence="1" id="KW-0472">Membrane</keyword>
<feature type="transmembrane region" description="Helical" evidence="1">
    <location>
        <begin position="331"/>
        <end position="352"/>
    </location>
</feature>
<protein>
    <submittedName>
        <fullName evidence="2">Uncharacterized protein</fullName>
    </submittedName>
</protein>
<dbReference type="AlphaFoldDB" id="A0A1H0VQL1"/>
<feature type="transmembrane region" description="Helical" evidence="1">
    <location>
        <begin position="125"/>
        <end position="146"/>
    </location>
</feature>
<feature type="transmembrane region" description="Helical" evidence="1">
    <location>
        <begin position="93"/>
        <end position="118"/>
    </location>
</feature>
<proteinExistence type="predicted"/>
<accession>A0A1H0VQL1</accession>
<keyword evidence="1" id="KW-0812">Transmembrane</keyword>
<dbReference type="Proteomes" id="UP000199651">
    <property type="component" value="Unassembled WGS sequence"/>
</dbReference>
<reference evidence="3" key="1">
    <citation type="submission" date="2016-10" db="EMBL/GenBank/DDBJ databases">
        <authorList>
            <person name="Varghese N."/>
            <person name="Submissions S."/>
        </authorList>
    </citation>
    <scope>NUCLEOTIDE SEQUENCE [LARGE SCALE GENOMIC DNA]</scope>
    <source>
        <strain evidence="3">IBRC-M 10655</strain>
    </source>
</reference>
<name>A0A1H0VQL1_9PSEU</name>
<keyword evidence="3" id="KW-1185">Reference proteome</keyword>
<feature type="transmembrane region" description="Helical" evidence="1">
    <location>
        <begin position="190"/>
        <end position="211"/>
    </location>
</feature>
<evidence type="ECO:0000313" key="2">
    <source>
        <dbReference type="EMBL" id="SDP80551.1"/>
    </source>
</evidence>
<organism evidence="2 3">
    <name type="scientific">Actinokineospora alba</name>
    <dbReference type="NCBI Taxonomy" id="504798"/>
    <lineage>
        <taxon>Bacteria</taxon>
        <taxon>Bacillati</taxon>
        <taxon>Actinomycetota</taxon>
        <taxon>Actinomycetes</taxon>
        <taxon>Pseudonocardiales</taxon>
        <taxon>Pseudonocardiaceae</taxon>
        <taxon>Actinokineospora</taxon>
    </lineage>
</organism>